<dbReference type="CDD" id="cd08414">
    <property type="entry name" value="PBP2_LTTR_aromatics_like"/>
    <property type="match status" value="1"/>
</dbReference>
<proteinExistence type="inferred from homology"/>
<sequence length="314" mass="33780">MIETRLLQQFVAVAEELHFHRAAQRLHMAQPPLSQAIRRLEQEVGHALFTRTNRSVALTPAGAAFLDTARGLLHGLDDGLARTRRVAEGLEGHLRLTFINIATYAPLLRALRSFREAAPALAFSLNEASTSEQVTALERGDADIGFMRLPGTSSPSLRFEPILRETICVALPAGHALDGAGPLALSALAGETFVASPRGLGQGYYDQLVALCQSAGFTPSIRQHARRLQTVVALVASGFGVALVPASMAQAGQDAVVFRPVVCDAPPSLQQLELLMAWDPRRQAPIRDRFIAAIRERMRPAAGGDICQVSFAPA</sequence>
<dbReference type="Proteomes" id="UP000217005">
    <property type="component" value="Unassembled WGS sequence"/>
</dbReference>
<keyword evidence="4" id="KW-0804">Transcription</keyword>
<comment type="similarity">
    <text evidence="1">Belongs to the LysR transcriptional regulatory family.</text>
</comment>
<dbReference type="OrthoDB" id="9157176at2"/>
<dbReference type="RefSeq" id="WP_094825506.1">
    <property type="nucleotide sequence ID" value="NZ_NEVL01000002.1"/>
</dbReference>
<comment type="caution">
    <text evidence="6">The sequence shown here is derived from an EMBL/GenBank/DDBJ whole genome shotgun (WGS) entry which is preliminary data.</text>
</comment>
<dbReference type="PANTHER" id="PTHR30346:SF28">
    <property type="entry name" value="HTH-TYPE TRANSCRIPTIONAL REGULATOR CYNR"/>
    <property type="match status" value="1"/>
</dbReference>
<feature type="domain" description="HTH lysR-type" evidence="5">
    <location>
        <begin position="2"/>
        <end position="59"/>
    </location>
</feature>
<dbReference type="PROSITE" id="PS50931">
    <property type="entry name" value="HTH_LYSR"/>
    <property type="match status" value="1"/>
</dbReference>
<gene>
    <name evidence="6" type="ORF">CEG14_06280</name>
</gene>
<dbReference type="GO" id="GO:0032993">
    <property type="term" value="C:protein-DNA complex"/>
    <property type="evidence" value="ECO:0007669"/>
    <property type="project" value="TreeGrafter"/>
</dbReference>
<name>A0A261SQ75_9BORD</name>
<organism evidence="6 7">
    <name type="scientific">Bordetella genomosp. 1</name>
    <dbReference type="NCBI Taxonomy" id="1395607"/>
    <lineage>
        <taxon>Bacteria</taxon>
        <taxon>Pseudomonadati</taxon>
        <taxon>Pseudomonadota</taxon>
        <taxon>Betaproteobacteria</taxon>
        <taxon>Burkholderiales</taxon>
        <taxon>Alcaligenaceae</taxon>
        <taxon>Bordetella</taxon>
    </lineage>
</organism>
<dbReference type="PRINTS" id="PR00039">
    <property type="entry name" value="HTHLYSR"/>
</dbReference>
<evidence type="ECO:0000313" key="6">
    <source>
        <dbReference type="EMBL" id="OZI39132.1"/>
    </source>
</evidence>
<dbReference type="InterPro" id="IPR005119">
    <property type="entry name" value="LysR_subst-bd"/>
</dbReference>
<dbReference type="GO" id="GO:0003700">
    <property type="term" value="F:DNA-binding transcription factor activity"/>
    <property type="evidence" value="ECO:0007669"/>
    <property type="project" value="InterPro"/>
</dbReference>
<dbReference type="InterPro" id="IPR036388">
    <property type="entry name" value="WH-like_DNA-bd_sf"/>
</dbReference>
<evidence type="ECO:0000259" key="5">
    <source>
        <dbReference type="PROSITE" id="PS50931"/>
    </source>
</evidence>
<evidence type="ECO:0000256" key="2">
    <source>
        <dbReference type="ARBA" id="ARBA00023015"/>
    </source>
</evidence>
<dbReference type="Pfam" id="PF00126">
    <property type="entry name" value="HTH_1"/>
    <property type="match status" value="1"/>
</dbReference>
<evidence type="ECO:0000256" key="3">
    <source>
        <dbReference type="ARBA" id="ARBA00023125"/>
    </source>
</evidence>
<dbReference type="Gene3D" id="3.40.190.10">
    <property type="entry name" value="Periplasmic binding protein-like II"/>
    <property type="match status" value="2"/>
</dbReference>
<protein>
    <submittedName>
        <fullName evidence="6">LysR family transcriptional regulator</fullName>
    </submittedName>
</protein>
<keyword evidence="3" id="KW-0238">DNA-binding</keyword>
<dbReference type="EMBL" id="NEVL01000002">
    <property type="protein sequence ID" value="OZI39132.1"/>
    <property type="molecule type" value="Genomic_DNA"/>
</dbReference>
<accession>A0A261SQ75</accession>
<dbReference type="Gene3D" id="1.10.10.10">
    <property type="entry name" value="Winged helix-like DNA-binding domain superfamily/Winged helix DNA-binding domain"/>
    <property type="match status" value="1"/>
</dbReference>
<dbReference type="AlphaFoldDB" id="A0A261SQ75"/>
<reference evidence="6 7" key="1">
    <citation type="submission" date="2017-05" db="EMBL/GenBank/DDBJ databases">
        <title>Complete and WGS of Bordetella genogroups.</title>
        <authorList>
            <person name="Spilker T."/>
            <person name="LiPuma J."/>
        </authorList>
    </citation>
    <scope>NUCLEOTIDE SEQUENCE [LARGE SCALE GENOMIC DNA]</scope>
    <source>
        <strain evidence="6 7">AU17610</strain>
    </source>
</reference>
<evidence type="ECO:0000256" key="4">
    <source>
        <dbReference type="ARBA" id="ARBA00023163"/>
    </source>
</evidence>
<dbReference type="InterPro" id="IPR036390">
    <property type="entry name" value="WH_DNA-bd_sf"/>
</dbReference>
<dbReference type="GO" id="GO:0003677">
    <property type="term" value="F:DNA binding"/>
    <property type="evidence" value="ECO:0007669"/>
    <property type="project" value="UniProtKB-KW"/>
</dbReference>
<dbReference type="Pfam" id="PF03466">
    <property type="entry name" value="LysR_substrate"/>
    <property type="match status" value="1"/>
</dbReference>
<dbReference type="FunFam" id="1.10.10.10:FF:000001">
    <property type="entry name" value="LysR family transcriptional regulator"/>
    <property type="match status" value="1"/>
</dbReference>
<evidence type="ECO:0000256" key="1">
    <source>
        <dbReference type="ARBA" id="ARBA00009437"/>
    </source>
</evidence>
<dbReference type="InterPro" id="IPR000847">
    <property type="entry name" value="LysR_HTH_N"/>
</dbReference>
<dbReference type="SUPFAM" id="SSF53850">
    <property type="entry name" value="Periplasmic binding protein-like II"/>
    <property type="match status" value="1"/>
</dbReference>
<evidence type="ECO:0000313" key="7">
    <source>
        <dbReference type="Proteomes" id="UP000217005"/>
    </source>
</evidence>
<dbReference type="PANTHER" id="PTHR30346">
    <property type="entry name" value="TRANSCRIPTIONAL DUAL REGULATOR HCAR-RELATED"/>
    <property type="match status" value="1"/>
</dbReference>
<keyword evidence="2" id="KW-0805">Transcription regulation</keyword>
<dbReference type="SUPFAM" id="SSF46785">
    <property type="entry name" value="Winged helix' DNA-binding domain"/>
    <property type="match status" value="1"/>
</dbReference>